<sequence>MEDSGESFVAVRRMSQGFDRGNSTCHSTSGLVRPSCTEFSEVMAGSAAWLGRGLSCVCAQGSDIDARPSFELTPAQEECLQRLQYRIDVAYDSSDPEHREALRALWKAAFPVEELHGLISEQWKEMGWQGKDPSTDFRGAGFISLENLLYFARNFPRSFQDLLQKQEGDRALWEYPFAVAGVNITFMLIQMLDIGAIKPRNLVGATFLKFLAGNESAFDLLYCITFKLMDQQWLAMHASYMDFNTVMKSTRRRIERELLQGNIKRLEDLPSYRLLN</sequence>
<dbReference type="AlphaFoldDB" id="A0A1U8EG23"/>
<keyword evidence="3" id="KW-1185">Reference proteome</keyword>
<dbReference type="PROSITE" id="PS51335">
    <property type="entry name" value="ELMO"/>
    <property type="match status" value="1"/>
</dbReference>
<organism evidence="2 3">
    <name type="scientific">Capsicum annuum</name>
    <name type="common">Capsicum pepper</name>
    <dbReference type="NCBI Taxonomy" id="4072"/>
    <lineage>
        <taxon>Eukaryota</taxon>
        <taxon>Viridiplantae</taxon>
        <taxon>Streptophyta</taxon>
        <taxon>Embryophyta</taxon>
        <taxon>Tracheophyta</taxon>
        <taxon>Spermatophyta</taxon>
        <taxon>Magnoliopsida</taxon>
        <taxon>eudicotyledons</taxon>
        <taxon>Gunneridae</taxon>
        <taxon>Pentapetalae</taxon>
        <taxon>asterids</taxon>
        <taxon>lamiids</taxon>
        <taxon>Solanales</taxon>
        <taxon>Solanaceae</taxon>
        <taxon>Solanoideae</taxon>
        <taxon>Capsiceae</taxon>
        <taxon>Capsicum</taxon>
    </lineage>
</organism>
<dbReference type="OrthoDB" id="67155at2759"/>
<evidence type="ECO:0000259" key="1">
    <source>
        <dbReference type="PROSITE" id="PS51335"/>
    </source>
</evidence>
<dbReference type="Gramene" id="PHT70452">
    <property type="protein sequence ID" value="PHT70452"/>
    <property type="gene ID" value="T459_25556"/>
</dbReference>
<proteinExistence type="predicted"/>
<evidence type="ECO:0000313" key="3">
    <source>
        <dbReference type="Proteomes" id="UP000222542"/>
    </source>
</evidence>
<comment type="caution">
    <text evidence="2">The sequence shown here is derived from an EMBL/GenBank/DDBJ whole genome shotgun (WGS) entry which is preliminary data.</text>
</comment>
<dbReference type="Pfam" id="PF04727">
    <property type="entry name" value="ELMO_CED12"/>
    <property type="match status" value="1"/>
</dbReference>
<protein>
    <recommendedName>
        <fullName evidence="1">ELMO domain-containing protein</fullName>
    </recommendedName>
</protein>
<dbReference type="InterPro" id="IPR050868">
    <property type="entry name" value="ELMO_domain-containing"/>
</dbReference>
<accession>A0A1U8EG23</accession>
<reference evidence="2 3" key="2">
    <citation type="journal article" date="2017" name="Genome Biol.">
        <title>New reference genome sequences of hot pepper reveal the massive evolution of plant disease-resistance genes by retroduplication.</title>
        <authorList>
            <person name="Kim S."/>
            <person name="Park J."/>
            <person name="Yeom S.I."/>
            <person name="Kim Y.M."/>
            <person name="Seo E."/>
            <person name="Kim K.T."/>
            <person name="Kim M.S."/>
            <person name="Lee J.M."/>
            <person name="Cheong K."/>
            <person name="Shin H.S."/>
            <person name="Kim S.B."/>
            <person name="Han K."/>
            <person name="Lee J."/>
            <person name="Park M."/>
            <person name="Lee H.A."/>
            <person name="Lee H.Y."/>
            <person name="Lee Y."/>
            <person name="Oh S."/>
            <person name="Lee J.H."/>
            <person name="Choi E."/>
            <person name="Choi E."/>
            <person name="Lee S.E."/>
            <person name="Jeon J."/>
            <person name="Kim H."/>
            <person name="Choi G."/>
            <person name="Song H."/>
            <person name="Lee J."/>
            <person name="Lee S.C."/>
            <person name="Kwon J.K."/>
            <person name="Lee H.Y."/>
            <person name="Koo N."/>
            <person name="Hong Y."/>
            <person name="Kim R.W."/>
            <person name="Kang W.H."/>
            <person name="Huh J.H."/>
            <person name="Kang B.C."/>
            <person name="Yang T.J."/>
            <person name="Lee Y.H."/>
            <person name="Bennetzen J.L."/>
            <person name="Choi D."/>
        </authorList>
    </citation>
    <scope>NUCLEOTIDE SEQUENCE [LARGE SCALE GENOMIC DNA]</scope>
    <source>
        <strain evidence="3">cv. CM334</strain>
    </source>
</reference>
<dbReference type="InterPro" id="IPR006816">
    <property type="entry name" value="ELMO_dom"/>
</dbReference>
<dbReference type="EMBL" id="AYRZ02000010">
    <property type="protein sequence ID" value="PHT70452.1"/>
    <property type="molecule type" value="Genomic_DNA"/>
</dbReference>
<dbReference type="KEGG" id="cann:107845499"/>
<dbReference type="PANTHER" id="PTHR12771:SF60">
    <property type="entry name" value="ELMO DOMAIN-CONTAINING PROTEIN A-LIKE ISOFORM X1"/>
    <property type="match status" value="1"/>
</dbReference>
<dbReference type="OMA" id="CTEFSEV"/>
<dbReference type="PANTHER" id="PTHR12771">
    <property type="entry name" value="ENGULFMENT AND CELL MOTILITY"/>
    <property type="match status" value="1"/>
</dbReference>
<dbReference type="Proteomes" id="UP000222542">
    <property type="component" value="Unassembled WGS sequence"/>
</dbReference>
<evidence type="ECO:0000313" key="2">
    <source>
        <dbReference type="EMBL" id="PHT70452.1"/>
    </source>
</evidence>
<name>A0A1U8EG23_CAPAN</name>
<reference evidence="2 3" key="1">
    <citation type="journal article" date="2014" name="Nat. Genet.">
        <title>Genome sequence of the hot pepper provides insights into the evolution of pungency in Capsicum species.</title>
        <authorList>
            <person name="Kim S."/>
            <person name="Park M."/>
            <person name="Yeom S.I."/>
            <person name="Kim Y.M."/>
            <person name="Lee J.M."/>
            <person name="Lee H.A."/>
            <person name="Seo E."/>
            <person name="Choi J."/>
            <person name="Cheong K."/>
            <person name="Kim K.T."/>
            <person name="Jung K."/>
            <person name="Lee G.W."/>
            <person name="Oh S.K."/>
            <person name="Bae C."/>
            <person name="Kim S.B."/>
            <person name="Lee H.Y."/>
            <person name="Kim S.Y."/>
            <person name="Kim M.S."/>
            <person name="Kang B.C."/>
            <person name="Jo Y.D."/>
            <person name="Yang H.B."/>
            <person name="Jeong H.J."/>
            <person name="Kang W.H."/>
            <person name="Kwon J.K."/>
            <person name="Shin C."/>
            <person name="Lim J.Y."/>
            <person name="Park J.H."/>
            <person name="Huh J.H."/>
            <person name="Kim J.S."/>
            <person name="Kim B.D."/>
            <person name="Cohen O."/>
            <person name="Paran I."/>
            <person name="Suh M.C."/>
            <person name="Lee S.B."/>
            <person name="Kim Y.K."/>
            <person name="Shin Y."/>
            <person name="Noh S.J."/>
            <person name="Park J."/>
            <person name="Seo Y.S."/>
            <person name="Kwon S.Y."/>
            <person name="Kim H.A."/>
            <person name="Park J.M."/>
            <person name="Kim H.J."/>
            <person name="Choi S.B."/>
            <person name="Bosland P.W."/>
            <person name="Reeves G."/>
            <person name="Jo S.H."/>
            <person name="Lee B.W."/>
            <person name="Cho H.T."/>
            <person name="Choi H.S."/>
            <person name="Lee M.S."/>
            <person name="Yu Y."/>
            <person name="Do Choi Y."/>
            <person name="Park B.S."/>
            <person name="van Deynze A."/>
            <person name="Ashrafi H."/>
            <person name="Hill T."/>
            <person name="Kim W.T."/>
            <person name="Pai H.S."/>
            <person name="Ahn H.K."/>
            <person name="Yeam I."/>
            <person name="Giovannoni J.J."/>
            <person name="Rose J.K."/>
            <person name="Sorensen I."/>
            <person name="Lee S.J."/>
            <person name="Kim R.W."/>
            <person name="Choi I.Y."/>
            <person name="Choi B.S."/>
            <person name="Lim J.S."/>
            <person name="Lee Y.H."/>
            <person name="Choi D."/>
        </authorList>
    </citation>
    <scope>NUCLEOTIDE SEQUENCE [LARGE SCALE GENOMIC DNA]</scope>
    <source>
        <strain evidence="3">cv. CM334</strain>
    </source>
</reference>
<feature type="domain" description="ELMO" evidence="1">
    <location>
        <begin position="97"/>
        <end position="258"/>
    </location>
</feature>
<gene>
    <name evidence="2" type="ORF">T459_25556</name>
</gene>